<feature type="compositionally biased region" description="Low complexity" evidence="2">
    <location>
        <begin position="318"/>
        <end position="342"/>
    </location>
</feature>
<keyword evidence="5" id="KW-1185">Reference proteome</keyword>
<keyword evidence="1" id="KW-0378">Hydrolase</keyword>
<proteinExistence type="predicted"/>
<dbReference type="EMBL" id="JBEZUR010000004">
    <property type="protein sequence ID" value="MEU3553590.1"/>
    <property type="molecule type" value="Genomic_DNA"/>
</dbReference>
<evidence type="ECO:0000313" key="4">
    <source>
        <dbReference type="EMBL" id="MEU3553590.1"/>
    </source>
</evidence>
<dbReference type="Pfam" id="PF04203">
    <property type="entry name" value="Sortase"/>
    <property type="match status" value="1"/>
</dbReference>
<dbReference type="Proteomes" id="UP001550850">
    <property type="component" value="Unassembled WGS sequence"/>
</dbReference>
<feature type="region of interest" description="Disordered" evidence="2">
    <location>
        <begin position="208"/>
        <end position="349"/>
    </location>
</feature>
<feature type="compositionally biased region" description="Low complexity" evidence="2">
    <location>
        <begin position="233"/>
        <end position="259"/>
    </location>
</feature>
<accession>A0ABV2YCZ6</accession>
<feature type="compositionally biased region" description="Pro residues" evidence="2">
    <location>
        <begin position="216"/>
        <end position="232"/>
    </location>
</feature>
<feature type="compositionally biased region" description="Pro residues" evidence="2">
    <location>
        <begin position="296"/>
        <end position="317"/>
    </location>
</feature>
<gene>
    <name evidence="4" type="ORF">AB0E65_05030</name>
</gene>
<sequence>MQRRRRGAVAAVVCALGAATATAGWAVLAGPLPLGEAGPVPSAAASAASVAPAGGRGPAVPTEVRGPEGFRAGLVPVAARADGSLALPGDPHLGGWWALGASAGAARGTLLVAGHVDTARDGLGVFAALHRLRVGAVVDVVGADGLARRYRITARRTYPQRALPSDLFTREGPHRLVLVTCTGVYRRAAGGYDRNLVLYATPAPNAPAPGAAAPGAPAPDAPGPDGPAPGAPAPGVLAPGAFAPDAPAPSALAPGGPAPDVLATDAPTPGALPPDVFTPVALAPGVLAPGALAPDTPEPGAPVPNAPGPGAPGPDTPAPNASAPNAPAPDILAPGAPALGAPAPGPPFR</sequence>
<reference evidence="4 5" key="1">
    <citation type="submission" date="2024-06" db="EMBL/GenBank/DDBJ databases">
        <title>The Natural Products Discovery Center: Release of the First 8490 Sequenced Strains for Exploring Actinobacteria Biosynthetic Diversity.</title>
        <authorList>
            <person name="Kalkreuter E."/>
            <person name="Kautsar S.A."/>
            <person name="Yang D."/>
            <person name="Bader C.D."/>
            <person name="Teijaro C.N."/>
            <person name="Fluegel L."/>
            <person name="Davis C.M."/>
            <person name="Simpson J.R."/>
            <person name="Lauterbach L."/>
            <person name="Steele A.D."/>
            <person name="Gui C."/>
            <person name="Meng S."/>
            <person name="Li G."/>
            <person name="Viehrig K."/>
            <person name="Ye F."/>
            <person name="Su P."/>
            <person name="Kiefer A.F."/>
            <person name="Nichols A."/>
            <person name="Cepeda A.J."/>
            <person name="Yan W."/>
            <person name="Fan B."/>
            <person name="Jiang Y."/>
            <person name="Adhikari A."/>
            <person name="Zheng C.-J."/>
            <person name="Schuster L."/>
            <person name="Cowan T.M."/>
            <person name="Smanski M.J."/>
            <person name="Chevrette M.G."/>
            <person name="De Carvalho L.P.S."/>
            <person name="Shen B."/>
        </authorList>
    </citation>
    <scope>NUCLEOTIDE SEQUENCE [LARGE SCALE GENOMIC DNA]</scope>
    <source>
        <strain evidence="4 5">NPDC038104</strain>
    </source>
</reference>
<dbReference type="InterPro" id="IPR042001">
    <property type="entry name" value="Sortase_F"/>
</dbReference>
<dbReference type="InterPro" id="IPR005754">
    <property type="entry name" value="Sortase"/>
</dbReference>
<feature type="signal peptide" evidence="3">
    <location>
        <begin position="1"/>
        <end position="23"/>
    </location>
</feature>
<evidence type="ECO:0000256" key="1">
    <source>
        <dbReference type="ARBA" id="ARBA00022801"/>
    </source>
</evidence>
<dbReference type="RefSeq" id="WP_159105508.1">
    <property type="nucleotide sequence ID" value="NZ_BEVZ01000001.1"/>
</dbReference>
<keyword evidence="3" id="KW-0732">Signal</keyword>
<dbReference type="CDD" id="cd05829">
    <property type="entry name" value="Sortase_F"/>
    <property type="match status" value="1"/>
</dbReference>
<name>A0ABV2YCZ6_9ACTN</name>
<dbReference type="SUPFAM" id="SSF63817">
    <property type="entry name" value="Sortase"/>
    <property type="match status" value="1"/>
</dbReference>
<feature type="compositionally biased region" description="Low complexity" evidence="2">
    <location>
        <begin position="279"/>
        <end position="294"/>
    </location>
</feature>
<dbReference type="InterPro" id="IPR023365">
    <property type="entry name" value="Sortase_dom-sf"/>
</dbReference>
<evidence type="ECO:0000256" key="3">
    <source>
        <dbReference type="SAM" id="SignalP"/>
    </source>
</evidence>
<dbReference type="Gene3D" id="2.40.260.10">
    <property type="entry name" value="Sortase"/>
    <property type="match status" value="1"/>
</dbReference>
<evidence type="ECO:0000256" key="2">
    <source>
        <dbReference type="SAM" id="MobiDB-lite"/>
    </source>
</evidence>
<evidence type="ECO:0000313" key="5">
    <source>
        <dbReference type="Proteomes" id="UP001550850"/>
    </source>
</evidence>
<protein>
    <submittedName>
        <fullName evidence="4">Sortase</fullName>
    </submittedName>
</protein>
<comment type="caution">
    <text evidence="4">The sequence shown here is derived from an EMBL/GenBank/DDBJ whole genome shotgun (WGS) entry which is preliminary data.</text>
</comment>
<feature type="chain" id="PRO_5045571453" evidence="3">
    <location>
        <begin position="24"/>
        <end position="349"/>
    </location>
</feature>
<organism evidence="4 5">
    <name type="scientific">Streptomyces fragilis</name>
    <dbReference type="NCBI Taxonomy" id="67301"/>
    <lineage>
        <taxon>Bacteria</taxon>
        <taxon>Bacillati</taxon>
        <taxon>Actinomycetota</taxon>
        <taxon>Actinomycetes</taxon>
        <taxon>Kitasatosporales</taxon>
        <taxon>Streptomycetaceae</taxon>
        <taxon>Streptomyces</taxon>
    </lineage>
</organism>